<gene>
    <name evidence="6" type="ORF">FC89_GL000971</name>
</gene>
<comment type="caution">
    <text evidence="6">The sequence shown here is derived from an EMBL/GenBank/DDBJ whole genome shotgun (WGS) entry which is preliminary data.</text>
</comment>
<dbReference type="PANTHER" id="PTHR37299:SF2">
    <property type="entry name" value="HTH LYTTR-TYPE DOMAIN-CONTAINING PROTEIN"/>
    <property type="match status" value="1"/>
</dbReference>
<protein>
    <recommendedName>
        <fullName evidence="5">HTH LytTR-type domain-containing protein</fullName>
    </recommendedName>
</protein>
<keyword evidence="3" id="KW-0238">DNA-binding</keyword>
<evidence type="ECO:0000256" key="2">
    <source>
        <dbReference type="ARBA" id="ARBA00023015"/>
    </source>
</evidence>
<evidence type="ECO:0000313" key="7">
    <source>
        <dbReference type="Proteomes" id="UP000051451"/>
    </source>
</evidence>
<keyword evidence="2" id="KW-0805">Transcription regulation</keyword>
<dbReference type="Pfam" id="PF04397">
    <property type="entry name" value="LytTR"/>
    <property type="match status" value="1"/>
</dbReference>
<feature type="domain" description="HTH LytTR-type" evidence="5">
    <location>
        <begin position="44"/>
        <end position="147"/>
    </location>
</feature>
<dbReference type="RefSeq" id="WP_057871723.1">
    <property type="nucleotide sequence ID" value="NZ_AZGB01000016.1"/>
</dbReference>
<sequence>MLVRFKFSELIKEPFIAIHASKRTTELTNLAETISQLVNEQVLIGYQTDRRKIIPLYQIIRVYTENKQVYCETTAAVYRIKQRIYQVKAILPTQLFIQLSSSEIVNFLQIKYFSLSKSGIYQVTLKNGKQTFTSRRYAQKIRKELLT</sequence>
<dbReference type="GO" id="GO:0003677">
    <property type="term" value="F:DNA binding"/>
    <property type="evidence" value="ECO:0007669"/>
    <property type="project" value="UniProtKB-KW"/>
</dbReference>
<dbReference type="EMBL" id="AZGB01000016">
    <property type="protein sequence ID" value="KRM06104.1"/>
    <property type="molecule type" value="Genomic_DNA"/>
</dbReference>
<dbReference type="InterPro" id="IPR046947">
    <property type="entry name" value="LytR-like"/>
</dbReference>
<dbReference type="PATRIC" id="fig|1423750.3.peg.995"/>
<dbReference type="AlphaFoldDB" id="A0A0R1VK08"/>
<dbReference type="Proteomes" id="UP000051451">
    <property type="component" value="Unassembled WGS sequence"/>
</dbReference>
<keyword evidence="4" id="KW-0804">Transcription</keyword>
<dbReference type="SMART" id="SM00850">
    <property type="entry name" value="LytTR"/>
    <property type="match status" value="1"/>
</dbReference>
<name>A0A0R1VK08_9LACO</name>
<dbReference type="PANTHER" id="PTHR37299">
    <property type="entry name" value="TRANSCRIPTIONAL REGULATOR-RELATED"/>
    <property type="match status" value="1"/>
</dbReference>
<keyword evidence="1" id="KW-0963">Cytoplasm</keyword>
<evidence type="ECO:0000256" key="1">
    <source>
        <dbReference type="ARBA" id="ARBA00022490"/>
    </source>
</evidence>
<evidence type="ECO:0000256" key="4">
    <source>
        <dbReference type="ARBA" id="ARBA00023163"/>
    </source>
</evidence>
<dbReference type="Gene3D" id="2.40.50.1020">
    <property type="entry name" value="LytTr DNA-binding domain"/>
    <property type="match status" value="1"/>
</dbReference>
<keyword evidence="7" id="KW-1185">Reference proteome</keyword>
<dbReference type="GO" id="GO:0000156">
    <property type="term" value="F:phosphorelay response regulator activity"/>
    <property type="evidence" value="ECO:0007669"/>
    <property type="project" value="InterPro"/>
</dbReference>
<evidence type="ECO:0000256" key="3">
    <source>
        <dbReference type="ARBA" id="ARBA00023125"/>
    </source>
</evidence>
<proteinExistence type="predicted"/>
<accession>A0A0R1VK08</accession>
<dbReference type="GeneID" id="98318998"/>
<dbReference type="InterPro" id="IPR007492">
    <property type="entry name" value="LytTR_DNA-bd_dom"/>
</dbReference>
<organism evidence="6 7">
    <name type="scientific">Liquorilactobacillus ghanensis DSM 18630</name>
    <dbReference type="NCBI Taxonomy" id="1423750"/>
    <lineage>
        <taxon>Bacteria</taxon>
        <taxon>Bacillati</taxon>
        <taxon>Bacillota</taxon>
        <taxon>Bacilli</taxon>
        <taxon>Lactobacillales</taxon>
        <taxon>Lactobacillaceae</taxon>
        <taxon>Liquorilactobacillus</taxon>
    </lineage>
</organism>
<evidence type="ECO:0000313" key="6">
    <source>
        <dbReference type="EMBL" id="KRM06104.1"/>
    </source>
</evidence>
<dbReference type="OrthoDB" id="2295854at2"/>
<dbReference type="STRING" id="1423750.FC89_GL000971"/>
<evidence type="ECO:0000259" key="5">
    <source>
        <dbReference type="PROSITE" id="PS50930"/>
    </source>
</evidence>
<reference evidence="6 7" key="1">
    <citation type="journal article" date="2015" name="Genome Announc.">
        <title>Expanding the biotechnology potential of lactobacilli through comparative genomics of 213 strains and associated genera.</title>
        <authorList>
            <person name="Sun Z."/>
            <person name="Harris H.M."/>
            <person name="McCann A."/>
            <person name="Guo C."/>
            <person name="Argimon S."/>
            <person name="Zhang W."/>
            <person name="Yang X."/>
            <person name="Jeffery I.B."/>
            <person name="Cooney J.C."/>
            <person name="Kagawa T.F."/>
            <person name="Liu W."/>
            <person name="Song Y."/>
            <person name="Salvetti E."/>
            <person name="Wrobel A."/>
            <person name="Rasinkangas P."/>
            <person name="Parkhill J."/>
            <person name="Rea M.C."/>
            <person name="O'Sullivan O."/>
            <person name="Ritari J."/>
            <person name="Douillard F.P."/>
            <person name="Paul Ross R."/>
            <person name="Yang R."/>
            <person name="Briner A.E."/>
            <person name="Felis G.E."/>
            <person name="de Vos W.M."/>
            <person name="Barrangou R."/>
            <person name="Klaenhammer T.R."/>
            <person name="Caufield P.W."/>
            <person name="Cui Y."/>
            <person name="Zhang H."/>
            <person name="O'Toole P.W."/>
        </authorList>
    </citation>
    <scope>NUCLEOTIDE SEQUENCE [LARGE SCALE GENOMIC DNA]</scope>
    <source>
        <strain evidence="6 7">DSM 18630</strain>
    </source>
</reference>
<dbReference type="PROSITE" id="PS50930">
    <property type="entry name" value="HTH_LYTTR"/>
    <property type="match status" value="1"/>
</dbReference>